<name>A0A392RFJ8_9FABA</name>
<organism evidence="2 3">
    <name type="scientific">Trifolium medium</name>
    <dbReference type="NCBI Taxonomy" id="97028"/>
    <lineage>
        <taxon>Eukaryota</taxon>
        <taxon>Viridiplantae</taxon>
        <taxon>Streptophyta</taxon>
        <taxon>Embryophyta</taxon>
        <taxon>Tracheophyta</taxon>
        <taxon>Spermatophyta</taxon>
        <taxon>Magnoliopsida</taxon>
        <taxon>eudicotyledons</taxon>
        <taxon>Gunneridae</taxon>
        <taxon>Pentapetalae</taxon>
        <taxon>rosids</taxon>
        <taxon>fabids</taxon>
        <taxon>Fabales</taxon>
        <taxon>Fabaceae</taxon>
        <taxon>Papilionoideae</taxon>
        <taxon>50 kb inversion clade</taxon>
        <taxon>NPAAA clade</taxon>
        <taxon>Hologalegina</taxon>
        <taxon>IRL clade</taxon>
        <taxon>Trifolieae</taxon>
        <taxon>Trifolium</taxon>
    </lineage>
</organism>
<sequence>MSARAAPTPEENQKKTGQGCTSRQHQLGAALKPEGYTALSTKNCA</sequence>
<feature type="compositionally biased region" description="Polar residues" evidence="1">
    <location>
        <begin position="15"/>
        <end position="25"/>
    </location>
</feature>
<evidence type="ECO:0000313" key="2">
    <source>
        <dbReference type="EMBL" id="MCI35029.1"/>
    </source>
</evidence>
<keyword evidence="3" id="KW-1185">Reference proteome</keyword>
<dbReference type="EMBL" id="LXQA010219509">
    <property type="protein sequence ID" value="MCI35029.1"/>
    <property type="molecule type" value="Genomic_DNA"/>
</dbReference>
<protein>
    <submittedName>
        <fullName evidence="2">Uncharacterized protein</fullName>
    </submittedName>
</protein>
<comment type="caution">
    <text evidence="2">The sequence shown here is derived from an EMBL/GenBank/DDBJ whole genome shotgun (WGS) entry which is preliminary data.</text>
</comment>
<dbReference type="Proteomes" id="UP000265520">
    <property type="component" value="Unassembled WGS sequence"/>
</dbReference>
<proteinExistence type="predicted"/>
<feature type="region of interest" description="Disordered" evidence="1">
    <location>
        <begin position="1"/>
        <end position="45"/>
    </location>
</feature>
<evidence type="ECO:0000313" key="3">
    <source>
        <dbReference type="Proteomes" id="UP000265520"/>
    </source>
</evidence>
<dbReference type="AlphaFoldDB" id="A0A392RFJ8"/>
<evidence type="ECO:0000256" key="1">
    <source>
        <dbReference type="SAM" id="MobiDB-lite"/>
    </source>
</evidence>
<accession>A0A392RFJ8</accession>
<reference evidence="2 3" key="1">
    <citation type="journal article" date="2018" name="Front. Plant Sci.">
        <title>Red Clover (Trifolium pratense) and Zigzag Clover (T. medium) - A Picture of Genomic Similarities and Differences.</title>
        <authorList>
            <person name="Dluhosova J."/>
            <person name="Istvanek J."/>
            <person name="Nedelnik J."/>
            <person name="Repkova J."/>
        </authorList>
    </citation>
    <scope>NUCLEOTIDE SEQUENCE [LARGE SCALE GENOMIC DNA]</scope>
    <source>
        <strain evidence="3">cv. 10/8</strain>
        <tissue evidence="2">Leaf</tissue>
    </source>
</reference>